<accession>A0AAN8PLN4</accession>
<evidence type="ECO:0000313" key="1">
    <source>
        <dbReference type="EMBL" id="KAK6638663.1"/>
    </source>
</evidence>
<reference evidence="1 2" key="1">
    <citation type="submission" date="2023-10" db="EMBL/GenBank/DDBJ databases">
        <title>Genomes of two closely related lineages of the louse Polyplax serrata with different host specificities.</title>
        <authorList>
            <person name="Martinu J."/>
            <person name="Tarabai H."/>
            <person name="Stefka J."/>
            <person name="Hypsa V."/>
        </authorList>
    </citation>
    <scope>NUCLEOTIDE SEQUENCE [LARGE SCALE GENOMIC DNA]</scope>
    <source>
        <strain evidence="1">HR10_N</strain>
    </source>
</reference>
<dbReference type="EMBL" id="JAWJWE010000003">
    <property type="protein sequence ID" value="KAK6638663.1"/>
    <property type="molecule type" value="Genomic_DNA"/>
</dbReference>
<evidence type="ECO:0000313" key="2">
    <source>
        <dbReference type="Proteomes" id="UP001372834"/>
    </source>
</evidence>
<sequence>MAEFHKGPPPAKANGYPLADIHVLRHLVACSPVIGGGSTTVEGPKNDGISPEVVTGVLRSPCCGSGAAGSVLADSPEAAGTGLPPGGPLGVPLYRHVSKLRTLKAAVSESRRAECGRCGGSVSKPSMVMVGGEVAAGTPSTQPQELISWGRKGLRAPAEGDGASDLGLVAGAADVWHAISLSRGSGAVMM</sequence>
<gene>
    <name evidence="1" type="ORF">RUM43_006930</name>
</gene>
<comment type="caution">
    <text evidence="1">The sequence shown here is derived from an EMBL/GenBank/DDBJ whole genome shotgun (WGS) entry which is preliminary data.</text>
</comment>
<dbReference type="Proteomes" id="UP001372834">
    <property type="component" value="Unassembled WGS sequence"/>
</dbReference>
<protein>
    <submittedName>
        <fullName evidence="1">Uncharacterized protein</fullName>
    </submittedName>
</protein>
<proteinExistence type="predicted"/>
<organism evidence="1 2">
    <name type="scientific">Polyplax serrata</name>
    <name type="common">Common mouse louse</name>
    <dbReference type="NCBI Taxonomy" id="468196"/>
    <lineage>
        <taxon>Eukaryota</taxon>
        <taxon>Metazoa</taxon>
        <taxon>Ecdysozoa</taxon>
        <taxon>Arthropoda</taxon>
        <taxon>Hexapoda</taxon>
        <taxon>Insecta</taxon>
        <taxon>Pterygota</taxon>
        <taxon>Neoptera</taxon>
        <taxon>Paraneoptera</taxon>
        <taxon>Psocodea</taxon>
        <taxon>Troctomorpha</taxon>
        <taxon>Phthiraptera</taxon>
        <taxon>Anoplura</taxon>
        <taxon>Polyplacidae</taxon>
        <taxon>Polyplax</taxon>
    </lineage>
</organism>
<name>A0AAN8PLN4_POLSC</name>
<dbReference type="AlphaFoldDB" id="A0AAN8PLN4"/>